<dbReference type="InterPro" id="IPR002931">
    <property type="entry name" value="Transglutaminase-like"/>
</dbReference>
<proteinExistence type="predicted"/>
<dbReference type="Gene3D" id="3.10.620.30">
    <property type="match status" value="1"/>
</dbReference>
<accession>A0A166D4Y3</accession>
<protein>
    <recommendedName>
        <fullName evidence="1">Transglutaminase-like domain-containing protein</fullName>
    </recommendedName>
</protein>
<name>A0A166D4Y3_9EURY</name>
<dbReference type="RefSeq" id="WP_067260219.1">
    <property type="nucleotide sequence ID" value="NZ_LWMW01000126.1"/>
</dbReference>
<dbReference type="Pfam" id="PF01841">
    <property type="entry name" value="Transglut_core"/>
    <property type="match status" value="1"/>
</dbReference>
<sequence>MWLGGGIISRHSKYALLIAFSLIICAVPLSGESIFDTQKLLSGHYSDNILHKNTKSINFNEVSKVGAATKKLPTVGKLSGKAGLTKLQKYMNKNLNHANGGSSSAGGVSKTRSGDCWGLAEWSGKQLKANGYNVRIVQGRSSAASNHRWVQVKINGKWVNFESSLVTKKYGSKPYSKTCAKINKVVKYLK</sequence>
<feature type="domain" description="Transglutaminase-like" evidence="1">
    <location>
        <begin position="108"/>
        <end position="165"/>
    </location>
</feature>
<organism evidence="2 3">
    <name type="scientific">Methanobrevibacter cuticularis</name>
    <dbReference type="NCBI Taxonomy" id="47311"/>
    <lineage>
        <taxon>Archaea</taxon>
        <taxon>Methanobacteriati</taxon>
        <taxon>Methanobacteriota</taxon>
        <taxon>Methanomada group</taxon>
        <taxon>Methanobacteria</taxon>
        <taxon>Methanobacteriales</taxon>
        <taxon>Methanobacteriaceae</taxon>
        <taxon>Methanobrevibacter</taxon>
    </lineage>
</organism>
<dbReference type="Proteomes" id="UP000077275">
    <property type="component" value="Unassembled WGS sequence"/>
</dbReference>
<dbReference type="EMBL" id="LWMW01000126">
    <property type="protein sequence ID" value="KZX15212.1"/>
    <property type="molecule type" value="Genomic_DNA"/>
</dbReference>
<comment type="caution">
    <text evidence="2">The sequence shown here is derived from an EMBL/GenBank/DDBJ whole genome shotgun (WGS) entry which is preliminary data.</text>
</comment>
<evidence type="ECO:0000259" key="1">
    <source>
        <dbReference type="SMART" id="SM00460"/>
    </source>
</evidence>
<dbReference type="SMART" id="SM00460">
    <property type="entry name" value="TGc"/>
    <property type="match status" value="1"/>
</dbReference>
<reference evidence="2 3" key="1">
    <citation type="submission" date="2016-04" db="EMBL/GenBank/DDBJ databases">
        <title>Genome sequence of Methanobrevibacter cuticularis DSM 11139.</title>
        <authorList>
            <person name="Poehlein A."/>
            <person name="Seedorf H."/>
            <person name="Daniel R."/>
        </authorList>
    </citation>
    <scope>NUCLEOTIDE SEQUENCE [LARGE SCALE GENOMIC DNA]</scope>
    <source>
        <strain evidence="2 3">DSM 11139</strain>
    </source>
</reference>
<dbReference type="SUPFAM" id="SSF54001">
    <property type="entry name" value="Cysteine proteinases"/>
    <property type="match status" value="1"/>
</dbReference>
<dbReference type="PATRIC" id="fig|47311.3.peg.1812"/>
<evidence type="ECO:0000313" key="2">
    <source>
        <dbReference type="EMBL" id="KZX15212.1"/>
    </source>
</evidence>
<gene>
    <name evidence="2" type="ORF">MBCUT_16720</name>
</gene>
<dbReference type="OrthoDB" id="81791at2157"/>
<dbReference type="AlphaFoldDB" id="A0A166D4Y3"/>
<keyword evidence="3" id="KW-1185">Reference proteome</keyword>
<dbReference type="InterPro" id="IPR038765">
    <property type="entry name" value="Papain-like_cys_pep_sf"/>
</dbReference>
<evidence type="ECO:0000313" key="3">
    <source>
        <dbReference type="Proteomes" id="UP000077275"/>
    </source>
</evidence>